<feature type="compositionally biased region" description="Polar residues" evidence="1">
    <location>
        <begin position="95"/>
        <end position="107"/>
    </location>
</feature>
<organism evidence="2 3">
    <name type="scientific">Cryptosporangium minutisporangium</name>
    <dbReference type="NCBI Taxonomy" id="113569"/>
    <lineage>
        <taxon>Bacteria</taxon>
        <taxon>Bacillati</taxon>
        <taxon>Actinomycetota</taxon>
        <taxon>Actinomycetes</taxon>
        <taxon>Cryptosporangiales</taxon>
        <taxon>Cryptosporangiaceae</taxon>
        <taxon>Cryptosporangium</taxon>
    </lineage>
</organism>
<name>A0ABP6T090_9ACTN</name>
<feature type="region of interest" description="Disordered" evidence="1">
    <location>
        <begin position="71"/>
        <end position="121"/>
    </location>
</feature>
<dbReference type="EMBL" id="BAAAYN010000023">
    <property type="protein sequence ID" value="GAA3388845.1"/>
    <property type="molecule type" value="Genomic_DNA"/>
</dbReference>
<proteinExistence type="predicted"/>
<keyword evidence="3" id="KW-1185">Reference proteome</keyword>
<protein>
    <submittedName>
        <fullName evidence="2">Uncharacterized protein</fullName>
    </submittedName>
</protein>
<dbReference type="Proteomes" id="UP001501676">
    <property type="component" value="Unassembled WGS sequence"/>
</dbReference>
<evidence type="ECO:0000256" key="1">
    <source>
        <dbReference type="SAM" id="MobiDB-lite"/>
    </source>
</evidence>
<evidence type="ECO:0000313" key="3">
    <source>
        <dbReference type="Proteomes" id="UP001501676"/>
    </source>
</evidence>
<evidence type="ECO:0000313" key="2">
    <source>
        <dbReference type="EMBL" id="GAA3388845.1"/>
    </source>
</evidence>
<comment type="caution">
    <text evidence="2">The sequence shown here is derived from an EMBL/GenBank/DDBJ whole genome shotgun (WGS) entry which is preliminary data.</text>
</comment>
<accession>A0ABP6T090</accession>
<gene>
    <name evidence="2" type="ORF">GCM10020369_36630</name>
</gene>
<reference evidence="3" key="1">
    <citation type="journal article" date="2019" name="Int. J. Syst. Evol. Microbiol.">
        <title>The Global Catalogue of Microorganisms (GCM) 10K type strain sequencing project: providing services to taxonomists for standard genome sequencing and annotation.</title>
        <authorList>
            <consortium name="The Broad Institute Genomics Platform"/>
            <consortium name="The Broad Institute Genome Sequencing Center for Infectious Disease"/>
            <person name="Wu L."/>
            <person name="Ma J."/>
        </authorList>
    </citation>
    <scope>NUCLEOTIDE SEQUENCE [LARGE SCALE GENOMIC DNA]</scope>
    <source>
        <strain evidence="3">JCM 9458</strain>
    </source>
</reference>
<sequence length="121" mass="12641">MIQTTCPAGHAKYPLSLAAAAIEPLAACAVEVTPTIVSNSGTAAIITRSGQAFVVARMRIRNPLSSVIRERSGPQLAERQPLNSGEACLDDKHPSNSCSLHRTQGGRSSAIRHRGPPCDGG</sequence>